<sequence>MIQPNTKCSISQGTFLPQGLITDSACTKVNADHLWNPINLWPVFKLDLKTTTITLLTRLLSAGGNVGFPSPLPHNSLPKSNFRGPENLFGGHLLPVWRLAE</sequence>
<dbReference type="AlphaFoldDB" id="A0AAV4N820"/>
<reference evidence="1 2" key="1">
    <citation type="submission" date="2021-06" db="EMBL/GenBank/DDBJ databases">
        <title>Caerostris extrusa draft genome.</title>
        <authorList>
            <person name="Kono N."/>
            <person name="Arakawa K."/>
        </authorList>
    </citation>
    <scope>NUCLEOTIDE SEQUENCE [LARGE SCALE GENOMIC DNA]</scope>
</reference>
<name>A0AAV4N820_CAEEX</name>
<proteinExistence type="predicted"/>
<comment type="caution">
    <text evidence="1">The sequence shown here is derived from an EMBL/GenBank/DDBJ whole genome shotgun (WGS) entry which is preliminary data.</text>
</comment>
<evidence type="ECO:0000313" key="2">
    <source>
        <dbReference type="Proteomes" id="UP001054945"/>
    </source>
</evidence>
<gene>
    <name evidence="1" type="ORF">CEXT_405221</name>
</gene>
<accession>A0AAV4N820</accession>
<dbReference type="EMBL" id="BPLR01003037">
    <property type="protein sequence ID" value="GIX80490.1"/>
    <property type="molecule type" value="Genomic_DNA"/>
</dbReference>
<keyword evidence="2" id="KW-1185">Reference proteome</keyword>
<organism evidence="1 2">
    <name type="scientific">Caerostris extrusa</name>
    <name type="common">Bark spider</name>
    <name type="synonym">Caerostris bankana</name>
    <dbReference type="NCBI Taxonomy" id="172846"/>
    <lineage>
        <taxon>Eukaryota</taxon>
        <taxon>Metazoa</taxon>
        <taxon>Ecdysozoa</taxon>
        <taxon>Arthropoda</taxon>
        <taxon>Chelicerata</taxon>
        <taxon>Arachnida</taxon>
        <taxon>Araneae</taxon>
        <taxon>Araneomorphae</taxon>
        <taxon>Entelegynae</taxon>
        <taxon>Araneoidea</taxon>
        <taxon>Araneidae</taxon>
        <taxon>Caerostris</taxon>
    </lineage>
</organism>
<evidence type="ECO:0000313" key="1">
    <source>
        <dbReference type="EMBL" id="GIX80490.1"/>
    </source>
</evidence>
<protein>
    <submittedName>
        <fullName evidence="1">Uncharacterized protein</fullName>
    </submittedName>
</protein>
<dbReference type="Proteomes" id="UP001054945">
    <property type="component" value="Unassembled WGS sequence"/>
</dbReference>